<dbReference type="PANTHER" id="PTHR16301">
    <property type="entry name" value="IMPACT-RELATED"/>
    <property type="match status" value="1"/>
</dbReference>
<comment type="similarity">
    <text evidence="1">Belongs to the IMPACT family.</text>
</comment>
<dbReference type="RefSeq" id="WP_084274541.1">
    <property type="nucleotide sequence ID" value="NZ_CP030140.1"/>
</dbReference>
<proteinExistence type="inferred from homology"/>
<evidence type="ECO:0000256" key="1">
    <source>
        <dbReference type="ARBA" id="ARBA00007665"/>
    </source>
</evidence>
<dbReference type="Pfam" id="PF01205">
    <property type="entry name" value="Impact_N"/>
    <property type="match status" value="1"/>
</dbReference>
<feature type="domain" description="Impact N-terminal" evidence="2">
    <location>
        <begin position="7"/>
        <end position="113"/>
    </location>
</feature>
<evidence type="ECO:0000259" key="2">
    <source>
        <dbReference type="Pfam" id="PF01205"/>
    </source>
</evidence>
<reference evidence="4" key="1">
    <citation type="submission" date="2018-06" db="EMBL/GenBank/DDBJ databases">
        <title>Complete genome sequences of Mycoplasma anatis, M. anseris and M. cloacale type strains.</title>
        <authorList>
            <person name="Grozner D."/>
            <person name="Forro B."/>
            <person name="Sulyok K.M."/>
            <person name="Marton S."/>
            <person name="Kreizinger Z."/>
            <person name="Banyai K."/>
            <person name="Gyuranecz M."/>
        </authorList>
    </citation>
    <scope>NUCLEOTIDE SEQUENCE [LARGE SCALE GENOMIC DNA]</scope>
    <source>
        <strain evidence="4">ATCC 49234</strain>
    </source>
</reference>
<name>A0A2Z4NDR6_9BACT</name>
<dbReference type="InterPro" id="IPR020568">
    <property type="entry name" value="Ribosomal_Su5_D2-typ_SF"/>
</dbReference>
<dbReference type="InterPro" id="IPR036956">
    <property type="entry name" value="Impact_N_sf"/>
</dbReference>
<accession>A0A2Z4NDR6</accession>
<evidence type="ECO:0000313" key="4">
    <source>
        <dbReference type="Proteomes" id="UP000250218"/>
    </source>
</evidence>
<protein>
    <submittedName>
        <fullName evidence="3">YigZ family protein</fullName>
    </submittedName>
</protein>
<organism evidence="3 4">
    <name type="scientific">[Mycoplasma] anseris</name>
    <dbReference type="NCBI Taxonomy" id="92400"/>
    <lineage>
        <taxon>Bacteria</taxon>
        <taxon>Bacillati</taxon>
        <taxon>Mycoplasmatota</taxon>
        <taxon>Mycoplasmoidales</taxon>
        <taxon>Metamycoplasmataceae</taxon>
        <taxon>Metamycoplasma</taxon>
    </lineage>
</organism>
<gene>
    <name evidence="3" type="ORF">DP065_03270</name>
</gene>
<dbReference type="SUPFAM" id="SSF54211">
    <property type="entry name" value="Ribosomal protein S5 domain 2-like"/>
    <property type="match status" value="1"/>
</dbReference>
<evidence type="ECO:0000313" key="3">
    <source>
        <dbReference type="EMBL" id="AWX69733.1"/>
    </source>
</evidence>
<dbReference type="GO" id="GO:0005737">
    <property type="term" value="C:cytoplasm"/>
    <property type="evidence" value="ECO:0007669"/>
    <property type="project" value="TreeGrafter"/>
</dbReference>
<dbReference type="InterPro" id="IPR023582">
    <property type="entry name" value="Impact"/>
</dbReference>
<dbReference type="KEGG" id="mane:DP065_03270"/>
<dbReference type="Gene3D" id="3.30.230.30">
    <property type="entry name" value="Impact, N-terminal domain"/>
    <property type="match status" value="1"/>
</dbReference>
<dbReference type="GO" id="GO:0006446">
    <property type="term" value="P:regulation of translational initiation"/>
    <property type="evidence" value="ECO:0007669"/>
    <property type="project" value="TreeGrafter"/>
</dbReference>
<sequence length="116" mass="13363">MAIYEIKKSKFISFLFDINKKEDIKSLYEHLKKQHPKAKHIVYAYLLHQDNVISGGYSDDKEPKGVAGIPLFKLLENKNIQNKAIFIVRYFGGIELGKSNLLRAYLHTAKLVLNEV</sequence>
<dbReference type="PANTHER" id="PTHR16301:SF20">
    <property type="entry name" value="IMPACT FAMILY MEMBER YIGZ"/>
    <property type="match status" value="1"/>
</dbReference>
<dbReference type="InterPro" id="IPR001498">
    <property type="entry name" value="Impact_N"/>
</dbReference>
<dbReference type="AlphaFoldDB" id="A0A2Z4NDR6"/>
<keyword evidence="4" id="KW-1185">Reference proteome</keyword>
<dbReference type="Proteomes" id="UP000250218">
    <property type="component" value="Chromosome"/>
</dbReference>
<dbReference type="EMBL" id="CP030140">
    <property type="protein sequence ID" value="AWX69733.1"/>
    <property type="molecule type" value="Genomic_DNA"/>
</dbReference>